<gene>
    <name evidence="6" type="ORF">GCM10008171_19120</name>
</gene>
<dbReference type="InterPro" id="IPR003333">
    <property type="entry name" value="CMAS"/>
</dbReference>
<dbReference type="InterPro" id="IPR050723">
    <property type="entry name" value="CFA/CMAS"/>
</dbReference>
<dbReference type="PANTHER" id="PTHR43667">
    <property type="entry name" value="CYCLOPROPANE-FATTY-ACYL-PHOSPHOLIPID SYNTHASE"/>
    <property type="match status" value="1"/>
</dbReference>
<evidence type="ECO:0000256" key="4">
    <source>
        <dbReference type="ARBA" id="ARBA00022691"/>
    </source>
</evidence>
<evidence type="ECO:0000313" key="7">
    <source>
        <dbReference type="Proteomes" id="UP001143364"/>
    </source>
</evidence>
<reference evidence="6" key="2">
    <citation type="submission" date="2023-01" db="EMBL/GenBank/DDBJ databases">
        <authorList>
            <person name="Sun Q."/>
            <person name="Evtushenko L."/>
        </authorList>
    </citation>
    <scope>NUCLEOTIDE SEQUENCE</scope>
    <source>
        <strain evidence="6">VKM B-2555</strain>
    </source>
</reference>
<keyword evidence="7" id="KW-1185">Reference proteome</keyword>
<keyword evidence="3" id="KW-0808">Transferase</keyword>
<evidence type="ECO:0000256" key="5">
    <source>
        <dbReference type="ARBA" id="ARBA00023098"/>
    </source>
</evidence>
<dbReference type="EMBL" id="BSFK01000009">
    <property type="protein sequence ID" value="GLK76658.1"/>
    <property type="molecule type" value="Genomic_DNA"/>
</dbReference>
<reference evidence="6" key="1">
    <citation type="journal article" date="2014" name="Int. J. Syst. Evol. Microbiol.">
        <title>Complete genome sequence of Corynebacterium casei LMG S-19264T (=DSM 44701T), isolated from a smear-ripened cheese.</title>
        <authorList>
            <consortium name="US DOE Joint Genome Institute (JGI-PGF)"/>
            <person name="Walter F."/>
            <person name="Albersmeier A."/>
            <person name="Kalinowski J."/>
            <person name="Ruckert C."/>
        </authorList>
    </citation>
    <scope>NUCLEOTIDE SEQUENCE</scope>
    <source>
        <strain evidence="6">VKM B-2555</strain>
    </source>
</reference>
<keyword evidence="4" id="KW-0949">S-adenosyl-L-methionine</keyword>
<dbReference type="GO" id="GO:0032259">
    <property type="term" value="P:methylation"/>
    <property type="evidence" value="ECO:0007669"/>
    <property type="project" value="UniProtKB-KW"/>
</dbReference>
<dbReference type="PANTHER" id="PTHR43667:SF1">
    <property type="entry name" value="CYCLOPROPANE-FATTY-ACYL-PHOSPHOLIPID SYNTHASE"/>
    <property type="match status" value="1"/>
</dbReference>
<dbReference type="SUPFAM" id="SSF53335">
    <property type="entry name" value="S-adenosyl-L-methionine-dependent methyltransferases"/>
    <property type="match status" value="1"/>
</dbReference>
<evidence type="ECO:0000256" key="2">
    <source>
        <dbReference type="ARBA" id="ARBA00022603"/>
    </source>
</evidence>
<proteinExistence type="inferred from homology"/>
<dbReference type="Gene3D" id="3.40.50.150">
    <property type="entry name" value="Vaccinia Virus protein VP39"/>
    <property type="match status" value="1"/>
</dbReference>
<dbReference type="RefSeq" id="WP_271204524.1">
    <property type="nucleotide sequence ID" value="NZ_BSFK01000009.1"/>
</dbReference>
<dbReference type="GO" id="GO:0008168">
    <property type="term" value="F:methyltransferase activity"/>
    <property type="evidence" value="ECO:0007669"/>
    <property type="project" value="UniProtKB-KW"/>
</dbReference>
<comment type="similarity">
    <text evidence="1">Belongs to the CFA/CMAS family.</text>
</comment>
<protein>
    <submittedName>
        <fullName evidence="6">Cyclopropane-fatty-acyl-phospholipid synthase</fullName>
    </submittedName>
</protein>
<sequence length="410" mass="45818">MDLFQAMLRRFVGVGALTIIDHKGVAHAHRGGPGPEVTLRLHDAKVARDLLLNPELKAGEAYMDGRLTIEHGTLRDFLTLYALNRGRLRGLPLQKVLRRSLKTLKRWAKPNTAGRSAKNVEAHYDLSNAMYRLFLDEGLNYSCAYFRSPDDTLEQAQTAKLRHIAAKLDLKPGQRVLDIGSGWGSMAIYLAESCDVEVVGVTLSKEQLALARERAAARGLSGRVRFELMDYRDVEGPFDRIVSVGMFEHVGVKNFPAFFAKVSKLLAPDGVALLHSIGRKGGPGVTGAWVKKYIFPGGYSPALSETLTAIEGAKLWATDIEIWRLHYAETLVHWERRFQANRAQAAALLGERFCRMWEFYLITAEFSFRHGKHMVFQIQLTKDPEAAPLTRDYMGAREAELLAADARRGA</sequence>
<dbReference type="InterPro" id="IPR029063">
    <property type="entry name" value="SAM-dependent_MTases_sf"/>
</dbReference>
<dbReference type="GO" id="GO:0008610">
    <property type="term" value="P:lipid biosynthetic process"/>
    <property type="evidence" value="ECO:0007669"/>
    <property type="project" value="InterPro"/>
</dbReference>
<dbReference type="CDD" id="cd02440">
    <property type="entry name" value="AdoMet_MTases"/>
    <property type="match status" value="1"/>
</dbReference>
<accession>A0A9W6JJG2</accession>
<keyword evidence="5" id="KW-0443">Lipid metabolism</keyword>
<dbReference type="Pfam" id="PF02353">
    <property type="entry name" value="CMAS"/>
    <property type="match status" value="1"/>
</dbReference>
<dbReference type="PIRSF" id="PIRSF003085">
    <property type="entry name" value="CMAS"/>
    <property type="match status" value="1"/>
</dbReference>
<evidence type="ECO:0000313" key="6">
    <source>
        <dbReference type="EMBL" id="GLK76658.1"/>
    </source>
</evidence>
<keyword evidence="2" id="KW-0489">Methyltransferase</keyword>
<dbReference type="Proteomes" id="UP001143364">
    <property type="component" value="Unassembled WGS sequence"/>
</dbReference>
<evidence type="ECO:0000256" key="3">
    <source>
        <dbReference type="ARBA" id="ARBA00022679"/>
    </source>
</evidence>
<evidence type="ECO:0000256" key="1">
    <source>
        <dbReference type="ARBA" id="ARBA00010815"/>
    </source>
</evidence>
<comment type="caution">
    <text evidence="6">The sequence shown here is derived from an EMBL/GenBank/DDBJ whole genome shotgun (WGS) entry which is preliminary data.</text>
</comment>
<organism evidence="6 7">
    <name type="scientific">Methylopila jiangsuensis</name>
    <dbReference type="NCBI Taxonomy" id="586230"/>
    <lineage>
        <taxon>Bacteria</taxon>
        <taxon>Pseudomonadati</taxon>
        <taxon>Pseudomonadota</taxon>
        <taxon>Alphaproteobacteria</taxon>
        <taxon>Hyphomicrobiales</taxon>
        <taxon>Methylopilaceae</taxon>
        <taxon>Methylopila</taxon>
    </lineage>
</organism>
<name>A0A9W6JJG2_9HYPH</name>
<dbReference type="AlphaFoldDB" id="A0A9W6JJG2"/>